<evidence type="ECO:0000259" key="7">
    <source>
        <dbReference type="Pfam" id="PF20684"/>
    </source>
</evidence>
<dbReference type="PANTHER" id="PTHR33048">
    <property type="entry name" value="PTH11-LIKE INTEGRAL MEMBRANE PROTEIN (AFU_ORTHOLOGUE AFUA_5G11245)"/>
    <property type="match status" value="1"/>
</dbReference>
<feature type="transmembrane region" description="Helical" evidence="6">
    <location>
        <begin position="198"/>
        <end position="223"/>
    </location>
</feature>
<evidence type="ECO:0000256" key="1">
    <source>
        <dbReference type="ARBA" id="ARBA00004141"/>
    </source>
</evidence>
<comment type="similarity">
    <text evidence="5">Belongs to the SAT4 family.</text>
</comment>
<evidence type="ECO:0000313" key="8">
    <source>
        <dbReference type="EMBL" id="RAR01578.1"/>
    </source>
</evidence>
<dbReference type="Proteomes" id="UP000249619">
    <property type="component" value="Unassembled WGS sequence"/>
</dbReference>
<dbReference type="PANTHER" id="PTHR33048:SF47">
    <property type="entry name" value="INTEGRAL MEMBRANE PROTEIN-RELATED"/>
    <property type="match status" value="1"/>
</dbReference>
<dbReference type="EMBL" id="QGDH01000262">
    <property type="protein sequence ID" value="RAR01578.1"/>
    <property type="molecule type" value="Genomic_DNA"/>
</dbReference>
<proteinExistence type="inferred from homology"/>
<feature type="transmembrane region" description="Helical" evidence="6">
    <location>
        <begin position="235"/>
        <end position="257"/>
    </location>
</feature>
<dbReference type="Pfam" id="PF20684">
    <property type="entry name" value="Fung_rhodopsin"/>
    <property type="match status" value="1"/>
</dbReference>
<dbReference type="GO" id="GO:0016020">
    <property type="term" value="C:membrane"/>
    <property type="evidence" value="ECO:0007669"/>
    <property type="project" value="UniProtKB-SubCell"/>
</dbReference>
<feature type="transmembrane region" description="Helical" evidence="6">
    <location>
        <begin position="269"/>
        <end position="289"/>
    </location>
</feature>
<dbReference type="InterPro" id="IPR052337">
    <property type="entry name" value="SAT4-like"/>
</dbReference>
<dbReference type="OrthoDB" id="4682787at2759"/>
<feature type="transmembrane region" description="Helical" evidence="6">
    <location>
        <begin position="39"/>
        <end position="64"/>
    </location>
</feature>
<sequence>MTPMEMLVKCLNVDIPDLACPALMPPPGKMPLDPHAPNLWPIGFPLGVACLVLVGVAMMIRIFTRAHLVKVFHLEDWIMIIATFAFIAFVSIILDSSKLGFGKHQWNVTVGTILKALPRAYAAQIVYCTAMYLSKLGVLLQIKNTFDSKTRDFMFWASWSCIVVFTCAYTANLFIWIFPCIPIRKKWEPFIEGHCNTAAKPGILSGVVNLTTDVVLFILPIYAVLRLQMTLRKKLAITAIFATGLLACAASALRLYFSIHRLDSEDITYWLAVVAICAMPEIAALLLCGSFPMFPRFFKYVWYTLRWKLGFNNTPSHKGYSRTISIKESGNTDFEMLTLSKDGKFAEDSVP</sequence>
<dbReference type="AlphaFoldDB" id="A0A364MSG5"/>
<evidence type="ECO:0000256" key="4">
    <source>
        <dbReference type="ARBA" id="ARBA00023136"/>
    </source>
</evidence>
<feature type="domain" description="Rhodopsin" evidence="7">
    <location>
        <begin position="60"/>
        <end position="298"/>
    </location>
</feature>
<evidence type="ECO:0000256" key="3">
    <source>
        <dbReference type="ARBA" id="ARBA00022989"/>
    </source>
</evidence>
<keyword evidence="3 6" id="KW-1133">Transmembrane helix</keyword>
<reference evidence="9" key="1">
    <citation type="submission" date="2018-05" db="EMBL/GenBank/DDBJ databases">
        <title>Draft genome sequence of Stemphylium lycopersici strain CIDEFI 213.</title>
        <authorList>
            <person name="Medina R."/>
            <person name="Franco M.E.E."/>
            <person name="Lucentini C.G."/>
            <person name="Saparrat M.C.N."/>
            <person name="Balatti P.A."/>
        </authorList>
    </citation>
    <scope>NUCLEOTIDE SEQUENCE [LARGE SCALE GENOMIC DNA]</scope>
    <source>
        <strain evidence="9">CIDEFI 213</strain>
    </source>
</reference>
<name>A0A364MSG5_STELY</name>
<comment type="caution">
    <text evidence="8">The sequence shown here is derived from an EMBL/GenBank/DDBJ whole genome shotgun (WGS) entry which is preliminary data.</text>
</comment>
<feature type="transmembrane region" description="Helical" evidence="6">
    <location>
        <begin position="121"/>
        <end position="142"/>
    </location>
</feature>
<organism evidence="8 9">
    <name type="scientific">Stemphylium lycopersici</name>
    <name type="common">Tomato gray leaf spot disease fungus</name>
    <name type="synonym">Thyrospora lycopersici</name>
    <dbReference type="NCBI Taxonomy" id="183478"/>
    <lineage>
        <taxon>Eukaryota</taxon>
        <taxon>Fungi</taxon>
        <taxon>Dikarya</taxon>
        <taxon>Ascomycota</taxon>
        <taxon>Pezizomycotina</taxon>
        <taxon>Dothideomycetes</taxon>
        <taxon>Pleosporomycetidae</taxon>
        <taxon>Pleosporales</taxon>
        <taxon>Pleosporineae</taxon>
        <taxon>Pleosporaceae</taxon>
        <taxon>Stemphylium</taxon>
    </lineage>
</organism>
<keyword evidence="2 6" id="KW-0812">Transmembrane</keyword>
<comment type="subcellular location">
    <subcellularLocation>
        <location evidence="1">Membrane</location>
        <topology evidence="1">Multi-pass membrane protein</topology>
    </subcellularLocation>
</comment>
<evidence type="ECO:0000256" key="6">
    <source>
        <dbReference type="SAM" id="Phobius"/>
    </source>
</evidence>
<feature type="transmembrane region" description="Helical" evidence="6">
    <location>
        <begin position="154"/>
        <end position="178"/>
    </location>
</feature>
<accession>A0A364MSG5</accession>
<feature type="transmembrane region" description="Helical" evidence="6">
    <location>
        <begin position="76"/>
        <end position="94"/>
    </location>
</feature>
<keyword evidence="9" id="KW-1185">Reference proteome</keyword>
<evidence type="ECO:0000256" key="5">
    <source>
        <dbReference type="ARBA" id="ARBA00038359"/>
    </source>
</evidence>
<protein>
    <recommendedName>
        <fullName evidence="7">Rhodopsin domain-containing protein</fullName>
    </recommendedName>
</protein>
<keyword evidence="4 6" id="KW-0472">Membrane</keyword>
<dbReference type="InterPro" id="IPR049326">
    <property type="entry name" value="Rhodopsin_dom_fungi"/>
</dbReference>
<evidence type="ECO:0000313" key="9">
    <source>
        <dbReference type="Proteomes" id="UP000249619"/>
    </source>
</evidence>
<evidence type="ECO:0000256" key="2">
    <source>
        <dbReference type="ARBA" id="ARBA00022692"/>
    </source>
</evidence>
<gene>
    <name evidence="8" type="ORF">DDE83_008865</name>
</gene>
<dbReference type="STRING" id="183478.A0A364MSG5"/>